<protein>
    <submittedName>
        <fullName evidence="2">Uncharacterized protein</fullName>
    </submittedName>
</protein>
<gene>
    <name evidence="2" type="ORF">UFOVP467_56</name>
    <name evidence="3" type="ORF">UFOVP657_55</name>
</gene>
<reference evidence="2" key="1">
    <citation type="submission" date="2020-04" db="EMBL/GenBank/DDBJ databases">
        <authorList>
            <person name="Chiriac C."/>
            <person name="Salcher M."/>
            <person name="Ghai R."/>
            <person name="Kavagutti S V."/>
        </authorList>
    </citation>
    <scope>NUCLEOTIDE SEQUENCE</scope>
</reference>
<sequence length="288" mass="32410">MSDEMVMRTADSPAAATGDYAAEGLYDSPEGAADPNQWALNSDGGSEYEYADNGYDATPDVESEVRQQLYDNLLGDEPGSVPYERFREVNEQARQGREYQGQMERWADLITQLEGNGFQSASDLQNALQRQQLEQQEQTIREQYMGFARDEMMPQDLAEAKADAEIQRMRYDRVMNQMSEYMVSQQIDTALDQYPYARRGQDMFYGLVQNGMNPNDAAQFVHNNISGIVESMIPQLTQTITSRMSQPVPIDTSYSNQQVVSQPDPVQSRGAMSTISRLLGIGRSSNQL</sequence>
<name>A0A6J5MEE1_9CAUD</name>
<proteinExistence type="predicted"/>
<organism evidence="2">
    <name type="scientific">uncultured Caudovirales phage</name>
    <dbReference type="NCBI Taxonomy" id="2100421"/>
    <lineage>
        <taxon>Viruses</taxon>
        <taxon>Duplodnaviria</taxon>
        <taxon>Heunggongvirae</taxon>
        <taxon>Uroviricota</taxon>
        <taxon>Caudoviricetes</taxon>
        <taxon>Peduoviridae</taxon>
        <taxon>Maltschvirus</taxon>
        <taxon>Maltschvirus maltsch</taxon>
    </lineage>
</organism>
<dbReference type="EMBL" id="LR796634">
    <property type="protein sequence ID" value="CAB4156389.1"/>
    <property type="molecule type" value="Genomic_DNA"/>
</dbReference>
<accession>A0A6J5MEE1</accession>
<evidence type="ECO:0000313" key="2">
    <source>
        <dbReference type="EMBL" id="CAB4145028.1"/>
    </source>
</evidence>
<evidence type="ECO:0000313" key="3">
    <source>
        <dbReference type="EMBL" id="CAB4156389.1"/>
    </source>
</evidence>
<feature type="region of interest" description="Disordered" evidence="1">
    <location>
        <begin position="1"/>
        <end position="58"/>
    </location>
</feature>
<dbReference type="EMBL" id="LR796441">
    <property type="protein sequence ID" value="CAB4145028.1"/>
    <property type="molecule type" value="Genomic_DNA"/>
</dbReference>
<evidence type="ECO:0000256" key="1">
    <source>
        <dbReference type="SAM" id="MobiDB-lite"/>
    </source>
</evidence>